<sequence>MDLNPATRYKKRHVLPGGVVGGPGKPKNSDSFFFPGLHHLAVLQKHGLTIWDGLTLSRFVSHPFLALVTADFVELARLVGTVGHSGKSGCRLYCPRKGRRKPGAPQYYPALLKPDGYEAVGCDHGDVQWPSILSAFTAESAVARYCENLQVVENSRLQKEHKANRLETGIVKPSIFLGLPERHRLGIPIINPGDNMHLPCLNITDLYFSLWRDQMDCDRSDDIATWDWVVLTGDVWKEHGKEVAAATPYIPGSFDRPPRNPAEKINKKYYRRYCKGVRAMRIIMQLDITMKDIEEANSLFTEFCTEFEELYIQRLTSRLHFARQSMHVPGHMAHEVRRRGPGGIYSQWVIERTIGNLGEEIRQHSNASSFLTSMIQRKTWTHSQLEHMMLVIGTVLCLRVTVLVVLCPPPAESAALTAYLSSQAVTQAHCDSVIRWARLRLPNGQTARSVWSEGDTPIKQLRASRHVKIATATGTSSAPRTSRMAEVLYFALLEVNSREEAVAVLVRKFDKPDFRVYVKSFKTYWTARKQGDEGIACISVKDIESVVMLAPDVHISHGEDYWYLMEKPGLQVASVVLGPSANVEMT</sequence>
<accession>A0A0D7AYG3</accession>
<protein>
    <submittedName>
        <fullName evidence="1">Uncharacterized protein</fullName>
    </submittedName>
</protein>
<name>A0A0D7AYG3_9AGAR</name>
<reference evidence="1 2" key="1">
    <citation type="journal article" date="2015" name="Fungal Genet. Biol.">
        <title>Evolution of novel wood decay mechanisms in Agaricales revealed by the genome sequences of Fistulina hepatica and Cylindrobasidium torrendii.</title>
        <authorList>
            <person name="Floudas D."/>
            <person name="Held B.W."/>
            <person name="Riley R."/>
            <person name="Nagy L.G."/>
            <person name="Koehler G."/>
            <person name="Ransdell A.S."/>
            <person name="Younus H."/>
            <person name="Chow J."/>
            <person name="Chiniquy J."/>
            <person name="Lipzen A."/>
            <person name="Tritt A."/>
            <person name="Sun H."/>
            <person name="Haridas S."/>
            <person name="LaButti K."/>
            <person name="Ohm R.A."/>
            <person name="Kues U."/>
            <person name="Blanchette R.A."/>
            <person name="Grigoriev I.V."/>
            <person name="Minto R.E."/>
            <person name="Hibbett D.S."/>
        </authorList>
    </citation>
    <scope>NUCLEOTIDE SEQUENCE [LARGE SCALE GENOMIC DNA]</scope>
    <source>
        <strain evidence="1 2">FP15055 ss-10</strain>
    </source>
</reference>
<dbReference type="EMBL" id="KN880799">
    <property type="protein sequence ID" value="KIY62301.1"/>
    <property type="molecule type" value="Genomic_DNA"/>
</dbReference>
<proteinExistence type="predicted"/>
<dbReference type="OrthoDB" id="2669721at2759"/>
<dbReference type="STRING" id="1314674.A0A0D7AYG3"/>
<organism evidence="1 2">
    <name type="scientific">Cylindrobasidium torrendii FP15055 ss-10</name>
    <dbReference type="NCBI Taxonomy" id="1314674"/>
    <lineage>
        <taxon>Eukaryota</taxon>
        <taxon>Fungi</taxon>
        <taxon>Dikarya</taxon>
        <taxon>Basidiomycota</taxon>
        <taxon>Agaricomycotina</taxon>
        <taxon>Agaricomycetes</taxon>
        <taxon>Agaricomycetidae</taxon>
        <taxon>Agaricales</taxon>
        <taxon>Marasmiineae</taxon>
        <taxon>Physalacriaceae</taxon>
        <taxon>Cylindrobasidium</taxon>
    </lineage>
</organism>
<gene>
    <name evidence="1" type="ORF">CYLTODRAFT_414828</name>
</gene>
<keyword evidence="2" id="KW-1185">Reference proteome</keyword>
<dbReference type="Proteomes" id="UP000054007">
    <property type="component" value="Unassembled WGS sequence"/>
</dbReference>
<evidence type="ECO:0000313" key="2">
    <source>
        <dbReference type="Proteomes" id="UP000054007"/>
    </source>
</evidence>
<evidence type="ECO:0000313" key="1">
    <source>
        <dbReference type="EMBL" id="KIY62301.1"/>
    </source>
</evidence>
<dbReference type="AlphaFoldDB" id="A0A0D7AYG3"/>